<reference evidence="1 2" key="1">
    <citation type="journal article" date="2015" name="Appl. Microbiol. Biotechnol.">
        <title>The consequence of an additional NADH dehydrogenase paralog on the growth of Gluconobacter oxydans DSM3504.</title>
        <authorList>
            <person name="Kostner D."/>
            <person name="Luchterhand B."/>
            <person name="Junker A."/>
            <person name="Volland S."/>
            <person name="Daniel R."/>
            <person name="Buchs J."/>
            <person name="Liebl W."/>
            <person name="Ehrenreich A."/>
        </authorList>
    </citation>
    <scope>NUCLEOTIDE SEQUENCE [LARGE SCALE GENOMIC DNA]</scope>
    <source>
        <strain evidence="1">DSM 3504</strain>
    </source>
</reference>
<dbReference type="KEGG" id="goy:GLS_c24740"/>
<dbReference type="Proteomes" id="UP000031656">
    <property type="component" value="Chromosome"/>
</dbReference>
<organism evidence="1 2">
    <name type="scientific">Gluconobacter oxydans DSM 3504</name>
    <dbReference type="NCBI Taxonomy" id="1288313"/>
    <lineage>
        <taxon>Bacteria</taxon>
        <taxon>Pseudomonadati</taxon>
        <taxon>Pseudomonadota</taxon>
        <taxon>Alphaproteobacteria</taxon>
        <taxon>Acetobacterales</taxon>
        <taxon>Acetobacteraceae</taxon>
        <taxon>Gluconobacter</taxon>
    </lineage>
</organism>
<sequence length="177" mass="19926">MAEETYPEAGCDIGGPFLAEEANSAADFRHSCDYSRRMVLDREPLKAEWASCCAHQLEWTCSALLQNDSSALQARGSSETKRNPACTGLLSVYPIGRFLHGGRIFTRWGIWIGLWRVGWHWWRGIRQLTGTLWVEHHHLHCRGDNASKLFWNGGLLAAKRKLPDCPVLDDEVSFAGS</sequence>
<protein>
    <submittedName>
        <fullName evidence="1">Uncharacterized protein</fullName>
    </submittedName>
</protein>
<dbReference type="AlphaFoldDB" id="A0A067Z5M5"/>
<dbReference type="HOGENOM" id="CLU_1515847_0_0_5"/>
<dbReference type="EMBL" id="CP004373">
    <property type="protein sequence ID" value="AHK72341.1"/>
    <property type="molecule type" value="Genomic_DNA"/>
</dbReference>
<name>A0A067Z5M5_GLUOY</name>
<accession>A0A067Z5M5</accession>
<evidence type="ECO:0000313" key="1">
    <source>
        <dbReference type="EMBL" id="AHK72341.1"/>
    </source>
</evidence>
<proteinExistence type="predicted"/>
<gene>
    <name evidence="1" type="ORF">GLS_c24740</name>
</gene>
<evidence type="ECO:0000313" key="2">
    <source>
        <dbReference type="Proteomes" id="UP000031656"/>
    </source>
</evidence>